<keyword evidence="5" id="KW-0732">Signal</keyword>
<accession>A0A845UDF4</accession>
<dbReference type="InterPro" id="IPR006664">
    <property type="entry name" value="OMP_bac"/>
</dbReference>
<feature type="domain" description="OmpA-like" evidence="6">
    <location>
        <begin position="96"/>
        <end position="211"/>
    </location>
</feature>
<protein>
    <submittedName>
        <fullName evidence="7">OmpA family protein</fullName>
    </submittedName>
</protein>
<sequence length="216" mass="22961">MQPIKSVSLLIALSGGLFASAAYADNGYVGYAVQANSRPVVTSTGICVRGGRPVTDGPIPAHCAPAKAPAPAPVAVTPPPPPPPAPIAPVERTILVSKPITITGINFKFDSYKLLDHDIKVLDEVADFAKKHPDAVLDINGYCSKVGSYAYNLKLSKLRAHSVARYLEQHGISSGRMVLKGHSYDNPVATNATPQGRFLNQRVEINSSIKVQKTVQ</sequence>
<dbReference type="PANTHER" id="PTHR30329:SF21">
    <property type="entry name" value="LIPOPROTEIN YIAD-RELATED"/>
    <property type="match status" value="1"/>
</dbReference>
<dbReference type="EMBL" id="WNJL01000054">
    <property type="protein sequence ID" value="NDU43991.1"/>
    <property type="molecule type" value="Genomic_DNA"/>
</dbReference>
<dbReference type="RefSeq" id="WP_163099621.1">
    <property type="nucleotide sequence ID" value="NZ_CP127523.1"/>
</dbReference>
<dbReference type="PANTHER" id="PTHR30329">
    <property type="entry name" value="STATOR ELEMENT OF FLAGELLAR MOTOR COMPLEX"/>
    <property type="match status" value="1"/>
</dbReference>
<evidence type="ECO:0000256" key="3">
    <source>
        <dbReference type="ARBA" id="ARBA00023237"/>
    </source>
</evidence>
<keyword evidence="3" id="KW-0998">Cell outer membrane</keyword>
<comment type="subcellular location">
    <subcellularLocation>
        <location evidence="1">Cell outer membrane</location>
    </subcellularLocation>
</comment>
<dbReference type="InterPro" id="IPR006665">
    <property type="entry name" value="OmpA-like"/>
</dbReference>
<dbReference type="Pfam" id="PF00691">
    <property type="entry name" value="OmpA"/>
    <property type="match status" value="1"/>
</dbReference>
<evidence type="ECO:0000256" key="1">
    <source>
        <dbReference type="ARBA" id="ARBA00004442"/>
    </source>
</evidence>
<dbReference type="GO" id="GO:0009279">
    <property type="term" value="C:cell outer membrane"/>
    <property type="evidence" value="ECO:0007669"/>
    <property type="project" value="UniProtKB-SubCell"/>
</dbReference>
<dbReference type="PROSITE" id="PS51123">
    <property type="entry name" value="OMPA_2"/>
    <property type="match status" value="1"/>
</dbReference>
<evidence type="ECO:0000256" key="4">
    <source>
        <dbReference type="PROSITE-ProRule" id="PRU00473"/>
    </source>
</evidence>
<keyword evidence="2 4" id="KW-0472">Membrane</keyword>
<dbReference type="InterPro" id="IPR050330">
    <property type="entry name" value="Bact_OuterMem_StrucFunc"/>
</dbReference>
<evidence type="ECO:0000259" key="6">
    <source>
        <dbReference type="PROSITE" id="PS51123"/>
    </source>
</evidence>
<evidence type="ECO:0000313" key="7">
    <source>
        <dbReference type="EMBL" id="NDU43991.1"/>
    </source>
</evidence>
<dbReference type="AlphaFoldDB" id="A0A845UDF4"/>
<evidence type="ECO:0000256" key="2">
    <source>
        <dbReference type="ARBA" id="ARBA00023136"/>
    </source>
</evidence>
<dbReference type="CDD" id="cd07185">
    <property type="entry name" value="OmpA_C-like"/>
    <property type="match status" value="1"/>
</dbReference>
<dbReference type="Gene3D" id="3.30.1330.60">
    <property type="entry name" value="OmpA-like domain"/>
    <property type="match status" value="1"/>
</dbReference>
<feature type="chain" id="PRO_5032462552" evidence="5">
    <location>
        <begin position="25"/>
        <end position="216"/>
    </location>
</feature>
<dbReference type="SUPFAM" id="SSF103088">
    <property type="entry name" value="OmpA-like"/>
    <property type="match status" value="1"/>
</dbReference>
<feature type="signal peptide" evidence="5">
    <location>
        <begin position="1"/>
        <end position="24"/>
    </location>
</feature>
<dbReference type="PRINTS" id="PR01021">
    <property type="entry name" value="OMPADOMAIN"/>
</dbReference>
<evidence type="ECO:0000256" key="5">
    <source>
        <dbReference type="SAM" id="SignalP"/>
    </source>
</evidence>
<comment type="caution">
    <text evidence="7">The sequence shown here is derived from an EMBL/GenBank/DDBJ whole genome shotgun (WGS) entry which is preliminary data.</text>
</comment>
<name>A0A845UDF4_9PROT</name>
<proteinExistence type="predicted"/>
<organism evidence="7">
    <name type="scientific">Acidithiobacillus ferrianus</name>
    <dbReference type="NCBI Taxonomy" id="2678518"/>
    <lineage>
        <taxon>Bacteria</taxon>
        <taxon>Pseudomonadati</taxon>
        <taxon>Pseudomonadota</taxon>
        <taxon>Acidithiobacillia</taxon>
        <taxon>Acidithiobacillales</taxon>
        <taxon>Acidithiobacillaceae</taxon>
        <taxon>Acidithiobacillus</taxon>
    </lineage>
</organism>
<dbReference type="InterPro" id="IPR036737">
    <property type="entry name" value="OmpA-like_sf"/>
</dbReference>
<reference evidence="7" key="1">
    <citation type="submission" date="2019-11" db="EMBL/GenBank/DDBJ databases">
        <title>Acidithiobacillus ferrianus sp. nov.: a facultatively anaerobic and extremely acidophilic chemolithoautotroph.</title>
        <authorList>
            <person name="Norris P.R."/>
            <person name="Falagan C."/>
            <person name="Moya-Beltran A."/>
            <person name="Castro M."/>
            <person name="Quatrini R."/>
            <person name="Johnson D.B."/>
        </authorList>
    </citation>
    <scope>NUCLEOTIDE SEQUENCE [LARGE SCALE GENOMIC DNA]</scope>
    <source>
        <strain evidence="7">MG</strain>
    </source>
</reference>
<gene>
    <name evidence="7" type="ORF">GL267_15585</name>
</gene>